<dbReference type="InterPro" id="IPR037239">
    <property type="entry name" value="OSBP_sf"/>
</dbReference>
<dbReference type="EMBL" id="OE841197">
    <property type="protein sequence ID" value="CAD7594688.1"/>
    <property type="molecule type" value="Genomic_DNA"/>
</dbReference>
<protein>
    <recommendedName>
        <fullName evidence="3">Oxysterol-binding protein</fullName>
    </recommendedName>
</protein>
<feature type="region of interest" description="Disordered" evidence="1">
    <location>
        <begin position="647"/>
        <end position="684"/>
    </location>
</feature>
<dbReference type="PANTHER" id="PTHR10972">
    <property type="entry name" value="OXYSTEROL-BINDING PROTEIN-RELATED"/>
    <property type="match status" value="1"/>
</dbReference>
<reference evidence="2" key="1">
    <citation type="submission" date="2020-11" db="EMBL/GenBank/DDBJ databases">
        <authorList>
            <person name="Tran Van P."/>
        </authorList>
    </citation>
    <scope>NUCLEOTIDE SEQUENCE</scope>
</reference>
<evidence type="ECO:0000313" key="2">
    <source>
        <dbReference type="EMBL" id="CAD7594688.1"/>
    </source>
</evidence>
<name>A0A7R9JYS2_TIMGE</name>
<proteinExistence type="predicted"/>
<evidence type="ECO:0008006" key="3">
    <source>
        <dbReference type="Google" id="ProtNLM"/>
    </source>
</evidence>
<dbReference type="GO" id="GO:0032934">
    <property type="term" value="F:sterol binding"/>
    <property type="evidence" value="ECO:0007669"/>
    <property type="project" value="TreeGrafter"/>
</dbReference>
<accession>A0A7R9JYS2</accession>
<sequence length="684" mass="77636">MCLEEVEGDTMWIDRVKQAIERKNKAFRRIFKDTNKETGRVLVEEEKSKACGTGIQEVLDANIDRDVGKGYGRKTSEPHLQHPLFVHCVAVLHPLVELVPFDLSPDKAVPNDLHINDDLTDEEDEEEIATVAVEEHKSHYRPNITISTYVISTGVMEDENSTKTFLTIDKKGLTRLPNSKLDVTAFYAECRQRQICLNASIWTKSNFSGMSVGVNMIGEVSLFLGEHGEQYDFTLPAAYARSIISIPWIELGGKVNINCPSTGYLANIIFHTKPFYGGKVNQVTAEVKNETGAIISRVQGEWNNHFEFTYGNGETKTVYVDELPVCKKRVRPLSKQGKMESRKLWCNVTHALREGDISAATEYKRDVTMVGPNGSVEHNFINADVEYKIKLENKEIVIHANRLKLCCAAPEHQLRRDKSVVNPSTDEALQEIKNTQVQQRLHLPHEEPEDPDVELEDIKQEEQGQEEEKDFRIEERQRIEERLRAEEEISFPTPGKQGVGKNNIVGGIVIEEMEHHVAMLSLPHPSSGTFLLPSDVISVVHDSTIRGQTSTEGVLWLAWSHPRSRLLPGVARLVHSGAINDVIRICKRRKEETNSHRYPKKETRNDRGGDKTCVVCRRIFNHDIVYEGQYYTCNRARKQLEQINMDAQQPSVSGEAEELEGEVEMPQAKPITEQWDDSYVTSFE</sequence>
<gene>
    <name evidence="2" type="ORF">TGEB3V08_LOCUS5764</name>
</gene>
<dbReference type="GO" id="GO:0016020">
    <property type="term" value="C:membrane"/>
    <property type="evidence" value="ECO:0007669"/>
    <property type="project" value="TreeGrafter"/>
</dbReference>
<dbReference type="AlphaFoldDB" id="A0A7R9JYS2"/>
<feature type="region of interest" description="Disordered" evidence="1">
    <location>
        <begin position="436"/>
        <end position="455"/>
    </location>
</feature>
<dbReference type="Pfam" id="PF01237">
    <property type="entry name" value="Oxysterol_BP"/>
    <property type="match status" value="1"/>
</dbReference>
<dbReference type="InterPro" id="IPR000648">
    <property type="entry name" value="Oxysterol-bd"/>
</dbReference>
<dbReference type="PANTHER" id="PTHR10972:SF141">
    <property type="entry name" value="OXYSTEROL-BINDING PROTEIN"/>
    <property type="match status" value="1"/>
</dbReference>
<organism evidence="2">
    <name type="scientific">Timema genevievae</name>
    <name type="common">Walking stick</name>
    <dbReference type="NCBI Taxonomy" id="629358"/>
    <lineage>
        <taxon>Eukaryota</taxon>
        <taxon>Metazoa</taxon>
        <taxon>Ecdysozoa</taxon>
        <taxon>Arthropoda</taxon>
        <taxon>Hexapoda</taxon>
        <taxon>Insecta</taxon>
        <taxon>Pterygota</taxon>
        <taxon>Neoptera</taxon>
        <taxon>Polyneoptera</taxon>
        <taxon>Phasmatodea</taxon>
        <taxon>Timematodea</taxon>
        <taxon>Timematoidea</taxon>
        <taxon>Timematidae</taxon>
        <taxon>Timema</taxon>
    </lineage>
</organism>
<dbReference type="Gene3D" id="2.40.160.120">
    <property type="match status" value="1"/>
</dbReference>
<dbReference type="SUPFAM" id="SSF144000">
    <property type="entry name" value="Oxysterol-binding protein-like"/>
    <property type="match status" value="1"/>
</dbReference>
<dbReference type="GO" id="GO:0005829">
    <property type="term" value="C:cytosol"/>
    <property type="evidence" value="ECO:0007669"/>
    <property type="project" value="TreeGrafter"/>
</dbReference>
<evidence type="ECO:0000256" key="1">
    <source>
        <dbReference type="SAM" id="MobiDB-lite"/>
    </source>
</evidence>
<dbReference type="Gene3D" id="6.10.140.1150">
    <property type="match status" value="1"/>
</dbReference>